<evidence type="ECO:0000256" key="4">
    <source>
        <dbReference type="ARBA" id="ARBA00023163"/>
    </source>
</evidence>
<dbReference type="Proteomes" id="UP000234275">
    <property type="component" value="Unassembled WGS sequence"/>
</dbReference>
<dbReference type="GO" id="GO:0005634">
    <property type="term" value="C:nucleus"/>
    <property type="evidence" value="ECO:0007669"/>
    <property type="project" value="TreeGrafter"/>
</dbReference>
<keyword evidence="1" id="KW-0479">Metal-binding</keyword>
<feature type="region of interest" description="Disordered" evidence="6">
    <location>
        <begin position="603"/>
        <end position="626"/>
    </location>
</feature>
<evidence type="ECO:0000256" key="1">
    <source>
        <dbReference type="ARBA" id="ARBA00022723"/>
    </source>
</evidence>
<proteinExistence type="predicted"/>
<keyword evidence="3" id="KW-0238">DNA-binding</keyword>
<dbReference type="GO" id="GO:0000435">
    <property type="term" value="P:positive regulation of transcription from RNA polymerase II promoter by galactose"/>
    <property type="evidence" value="ECO:0007669"/>
    <property type="project" value="TreeGrafter"/>
</dbReference>
<dbReference type="CDD" id="cd00067">
    <property type="entry name" value="GAL4"/>
    <property type="match status" value="1"/>
</dbReference>
<dbReference type="Gene3D" id="4.10.240.10">
    <property type="entry name" value="Zn(2)-C6 fungal-type DNA-binding domain"/>
    <property type="match status" value="1"/>
</dbReference>
<gene>
    <name evidence="8" type="ORF">P170DRAFT_446038</name>
</gene>
<organism evidence="8 9">
    <name type="scientific">Aspergillus steynii IBT 23096</name>
    <dbReference type="NCBI Taxonomy" id="1392250"/>
    <lineage>
        <taxon>Eukaryota</taxon>
        <taxon>Fungi</taxon>
        <taxon>Dikarya</taxon>
        <taxon>Ascomycota</taxon>
        <taxon>Pezizomycotina</taxon>
        <taxon>Eurotiomycetes</taxon>
        <taxon>Eurotiomycetidae</taxon>
        <taxon>Eurotiales</taxon>
        <taxon>Aspergillaceae</taxon>
        <taxon>Aspergillus</taxon>
        <taxon>Aspergillus subgen. Circumdati</taxon>
    </lineage>
</organism>
<dbReference type="GO" id="GO:0000978">
    <property type="term" value="F:RNA polymerase II cis-regulatory region sequence-specific DNA binding"/>
    <property type="evidence" value="ECO:0007669"/>
    <property type="project" value="TreeGrafter"/>
</dbReference>
<dbReference type="InterPro" id="IPR001138">
    <property type="entry name" value="Zn2Cys6_DnaBD"/>
</dbReference>
<evidence type="ECO:0000256" key="6">
    <source>
        <dbReference type="SAM" id="MobiDB-lite"/>
    </source>
</evidence>
<dbReference type="InterPro" id="IPR051127">
    <property type="entry name" value="Fungal_SecMet_Regulators"/>
</dbReference>
<dbReference type="STRING" id="1392250.A0A2I2GDA1"/>
<dbReference type="EMBL" id="MSFO01000003">
    <property type="protein sequence ID" value="PLB50797.1"/>
    <property type="molecule type" value="Genomic_DNA"/>
</dbReference>
<dbReference type="GO" id="GO:0008270">
    <property type="term" value="F:zinc ion binding"/>
    <property type="evidence" value="ECO:0007669"/>
    <property type="project" value="InterPro"/>
</dbReference>
<protein>
    <recommendedName>
        <fullName evidence="7">Xylanolytic transcriptional activator regulatory domain-containing protein</fullName>
    </recommendedName>
</protein>
<dbReference type="GO" id="GO:0000981">
    <property type="term" value="F:DNA-binding transcription factor activity, RNA polymerase II-specific"/>
    <property type="evidence" value="ECO:0007669"/>
    <property type="project" value="InterPro"/>
</dbReference>
<evidence type="ECO:0000256" key="2">
    <source>
        <dbReference type="ARBA" id="ARBA00023015"/>
    </source>
</evidence>
<keyword evidence="5" id="KW-0539">Nucleus</keyword>
<evidence type="ECO:0000256" key="3">
    <source>
        <dbReference type="ARBA" id="ARBA00023125"/>
    </source>
</evidence>
<sequence length="684" mass="76864">MPKVGRPSKGPHEIRACTECRCSGSSPCSYCSRTRKICQYGLPPSRTPLTRKNLDASEARCSALISLISSIKPDIDIAAALNGLTGNSERHSTTSLETSNVLDSDVENTALSDRYEWRETSLTTPLEVQNQKSPLDGMASLPTGDMESGYLGDSSGVTLLRTISDLIPENTGSRDTRQETTSPANNQTGSPVTSSCLANTATLESLVDGYFMWYNPSYPVLHEKTFREKYQLRHQIPPRSSWHTIFFLVLAIGDWILTDGSEAERSGHYTAARSRMSMRMLESGTLLNVQAFLLMVTHFGNYLQKRDRPNTGYNFIGIAYRMAIGLGLHREPPRGATRDTLYNERRRVIWWIVYCFDSGFSLTTGRPLSISDSFIETRLPRNIDDSAYTLASNLPPPIEQPTIYSAIIAQARLASIGNAVFSKLISSTDKSSWDLKTSRTIDYQFKAWKLSLPAYFTASDVPNWFRGPRAMVLWKEQNLRMMLWWGSQRKCTNLDREEAQNMCHFTAVETIQEITGFISSHTQTTHTGLSWYATYFLFQATVVLSIYHLRPTQPLDTGLVEVTQELWLSSISRSRDCLASLSTRNKAAMRCLQVLDRIRDRSLSSQTISPSQPNYQSDSVQMEPMSHNPEEHAVPLAVDPTLQIFFEDSTWDNDIFEGLNGFPSTGEIGAFDYMTINNDARTDI</sequence>
<keyword evidence="4" id="KW-0804">Transcription</keyword>
<feature type="region of interest" description="Disordered" evidence="6">
    <location>
        <begin position="126"/>
        <end position="147"/>
    </location>
</feature>
<dbReference type="RefSeq" id="XP_024706099.1">
    <property type="nucleotide sequence ID" value="XM_024850757.1"/>
</dbReference>
<accession>A0A2I2GDA1</accession>
<dbReference type="SMART" id="SM00906">
    <property type="entry name" value="Fungal_trans"/>
    <property type="match status" value="1"/>
</dbReference>
<name>A0A2I2GDA1_9EURO</name>
<comment type="caution">
    <text evidence="8">The sequence shown here is derived from an EMBL/GenBank/DDBJ whole genome shotgun (WGS) entry which is preliminary data.</text>
</comment>
<feature type="compositionally biased region" description="Polar residues" evidence="6">
    <location>
        <begin position="603"/>
        <end position="620"/>
    </location>
</feature>
<dbReference type="PANTHER" id="PTHR47424">
    <property type="entry name" value="REGULATORY PROTEIN GAL4"/>
    <property type="match status" value="1"/>
</dbReference>
<feature type="region of interest" description="Disordered" evidence="6">
    <location>
        <begin position="168"/>
        <end position="194"/>
    </location>
</feature>
<keyword evidence="9" id="KW-1185">Reference proteome</keyword>
<feature type="domain" description="Xylanolytic transcriptional activator regulatory" evidence="7">
    <location>
        <begin position="312"/>
        <end position="386"/>
    </location>
</feature>
<dbReference type="GeneID" id="36558456"/>
<evidence type="ECO:0000256" key="5">
    <source>
        <dbReference type="ARBA" id="ARBA00023242"/>
    </source>
</evidence>
<dbReference type="InterPro" id="IPR036864">
    <property type="entry name" value="Zn2-C6_fun-type_DNA-bd_sf"/>
</dbReference>
<dbReference type="Pfam" id="PF04082">
    <property type="entry name" value="Fungal_trans"/>
    <property type="match status" value="1"/>
</dbReference>
<dbReference type="CDD" id="cd12148">
    <property type="entry name" value="fungal_TF_MHR"/>
    <property type="match status" value="1"/>
</dbReference>
<dbReference type="OrthoDB" id="3364175at2759"/>
<dbReference type="InterPro" id="IPR007219">
    <property type="entry name" value="XnlR_reg_dom"/>
</dbReference>
<feature type="compositionally biased region" description="Polar residues" evidence="6">
    <location>
        <begin position="179"/>
        <end position="194"/>
    </location>
</feature>
<keyword evidence="2" id="KW-0805">Transcription regulation</keyword>
<evidence type="ECO:0000259" key="7">
    <source>
        <dbReference type="SMART" id="SM00906"/>
    </source>
</evidence>
<dbReference type="AlphaFoldDB" id="A0A2I2GDA1"/>
<dbReference type="GO" id="GO:0006351">
    <property type="term" value="P:DNA-templated transcription"/>
    <property type="evidence" value="ECO:0007669"/>
    <property type="project" value="InterPro"/>
</dbReference>
<evidence type="ECO:0000313" key="8">
    <source>
        <dbReference type="EMBL" id="PLB50797.1"/>
    </source>
</evidence>
<dbReference type="PANTHER" id="PTHR47424:SF2">
    <property type="entry name" value="TRANSCRIPTION FACTOR DOMAIN-CONTAINING PROTEIN-RELATED"/>
    <property type="match status" value="1"/>
</dbReference>
<dbReference type="VEuPathDB" id="FungiDB:P170DRAFT_446038"/>
<reference evidence="8 9" key="1">
    <citation type="submission" date="2016-12" db="EMBL/GenBank/DDBJ databases">
        <title>The genomes of Aspergillus section Nigri reveals drivers in fungal speciation.</title>
        <authorList>
            <consortium name="DOE Joint Genome Institute"/>
            <person name="Vesth T.C."/>
            <person name="Nybo J."/>
            <person name="Theobald S."/>
            <person name="Brandl J."/>
            <person name="Frisvad J.C."/>
            <person name="Nielsen K.F."/>
            <person name="Lyhne E.K."/>
            <person name="Kogle M.E."/>
            <person name="Kuo A."/>
            <person name="Riley R."/>
            <person name="Clum A."/>
            <person name="Nolan M."/>
            <person name="Lipzen A."/>
            <person name="Salamov A."/>
            <person name="Henrissat B."/>
            <person name="Wiebenga A."/>
            <person name="De Vries R.P."/>
            <person name="Grigoriev I.V."/>
            <person name="Mortensen U.H."/>
            <person name="Andersen M.R."/>
            <person name="Baker S.E."/>
        </authorList>
    </citation>
    <scope>NUCLEOTIDE SEQUENCE [LARGE SCALE GENOMIC DNA]</scope>
    <source>
        <strain evidence="8 9">IBT 23096</strain>
    </source>
</reference>
<evidence type="ECO:0000313" key="9">
    <source>
        <dbReference type="Proteomes" id="UP000234275"/>
    </source>
</evidence>